<dbReference type="AlphaFoldDB" id="A0A2P2PTR0"/>
<reference evidence="2" key="1">
    <citation type="submission" date="2018-02" db="EMBL/GenBank/DDBJ databases">
        <title>Rhizophora mucronata_Transcriptome.</title>
        <authorList>
            <person name="Meera S.P."/>
            <person name="Sreeshan A."/>
            <person name="Augustine A."/>
        </authorList>
    </citation>
    <scope>NUCLEOTIDE SEQUENCE</scope>
    <source>
        <tissue evidence="2">Leaf</tissue>
    </source>
</reference>
<feature type="signal peptide" evidence="1">
    <location>
        <begin position="1"/>
        <end position="23"/>
    </location>
</feature>
<proteinExistence type="predicted"/>
<name>A0A2P2PTR0_RHIMU</name>
<sequence>MALFKLASSSPVLSLLFLHNIHCGVCTQNFAFSFFCHLGLGFNPSLASYTCNA</sequence>
<evidence type="ECO:0000256" key="1">
    <source>
        <dbReference type="SAM" id="SignalP"/>
    </source>
</evidence>
<dbReference type="EMBL" id="GGEC01077515">
    <property type="protein sequence ID" value="MBX57999.1"/>
    <property type="molecule type" value="Transcribed_RNA"/>
</dbReference>
<keyword evidence="1" id="KW-0732">Signal</keyword>
<accession>A0A2P2PTR0</accession>
<protein>
    <submittedName>
        <fullName evidence="2">Uncharacterized protein</fullName>
    </submittedName>
</protein>
<organism evidence="2">
    <name type="scientific">Rhizophora mucronata</name>
    <name type="common">Asiatic mangrove</name>
    <dbReference type="NCBI Taxonomy" id="61149"/>
    <lineage>
        <taxon>Eukaryota</taxon>
        <taxon>Viridiplantae</taxon>
        <taxon>Streptophyta</taxon>
        <taxon>Embryophyta</taxon>
        <taxon>Tracheophyta</taxon>
        <taxon>Spermatophyta</taxon>
        <taxon>Magnoliopsida</taxon>
        <taxon>eudicotyledons</taxon>
        <taxon>Gunneridae</taxon>
        <taxon>Pentapetalae</taxon>
        <taxon>rosids</taxon>
        <taxon>fabids</taxon>
        <taxon>Malpighiales</taxon>
        <taxon>Rhizophoraceae</taxon>
        <taxon>Rhizophora</taxon>
    </lineage>
</organism>
<evidence type="ECO:0000313" key="2">
    <source>
        <dbReference type="EMBL" id="MBX57999.1"/>
    </source>
</evidence>
<feature type="chain" id="PRO_5015194936" evidence="1">
    <location>
        <begin position="24"/>
        <end position="53"/>
    </location>
</feature>